<feature type="domain" description="Haem-binding" evidence="2">
    <location>
        <begin position="14"/>
        <end position="149"/>
    </location>
</feature>
<evidence type="ECO:0000313" key="3">
    <source>
        <dbReference type="EMBL" id="MBO3116016.1"/>
    </source>
</evidence>
<feature type="chain" id="PRO_5047251163" evidence="1">
    <location>
        <begin position="30"/>
        <end position="159"/>
    </location>
</feature>
<evidence type="ECO:0000259" key="2">
    <source>
        <dbReference type="SMART" id="SM01235"/>
    </source>
</evidence>
<keyword evidence="4" id="KW-1185">Reference proteome</keyword>
<dbReference type="EMBL" id="JAGEVF010000003">
    <property type="protein sequence ID" value="MBO3116016.1"/>
    <property type="molecule type" value="Genomic_DNA"/>
</dbReference>
<evidence type="ECO:0000313" key="4">
    <source>
        <dbReference type="Proteomes" id="UP000676776"/>
    </source>
</evidence>
<keyword evidence="1" id="KW-0732">Signal</keyword>
<gene>
    <name evidence="3" type="ORF">J4050_04615</name>
</gene>
<name>A0ABS3SZV0_9FLAO</name>
<proteinExistence type="predicted"/>
<dbReference type="SMART" id="SM01235">
    <property type="entry name" value="Haem_bd"/>
    <property type="match status" value="1"/>
</dbReference>
<sequence>MIKKLLKKLAFAVLLVLLLAQFFGPPKNEGDLASVEHFLMDTNPPEDVKAILKNNCFDCHSDYTRYPWYNNITPVNYWLNDHVVDGKKHFNASKWNEYSDKKKDHKLEELAEEVEEKEMPLPSYTWTHKDADLSQDQIAAIEEWVKVARIKYVFLKEAE</sequence>
<organism evidence="3 4">
    <name type="scientific">Winogradskyella pelagia</name>
    <dbReference type="NCBI Taxonomy" id="2819984"/>
    <lineage>
        <taxon>Bacteria</taxon>
        <taxon>Pseudomonadati</taxon>
        <taxon>Bacteroidota</taxon>
        <taxon>Flavobacteriia</taxon>
        <taxon>Flavobacteriales</taxon>
        <taxon>Flavobacteriaceae</taxon>
        <taxon>Winogradskyella</taxon>
    </lineage>
</organism>
<evidence type="ECO:0000256" key="1">
    <source>
        <dbReference type="SAM" id="SignalP"/>
    </source>
</evidence>
<dbReference type="Pfam" id="PF14376">
    <property type="entry name" value="Haem_bd"/>
    <property type="match status" value="1"/>
</dbReference>
<dbReference type="RefSeq" id="WP_208152792.1">
    <property type="nucleotide sequence ID" value="NZ_JAGEVF010000003.1"/>
</dbReference>
<dbReference type="InterPro" id="IPR025992">
    <property type="entry name" value="Haem-bd"/>
</dbReference>
<feature type="signal peptide" evidence="1">
    <location>
        <begin position="1"/>
        <end position="29"/>
    </location>
</feature>
<reference evidence="3 4" key="1">
    <citation type="submission" date="2021-03" db="EMBL/GenBank/DDBJ databases">
        <title>Winogradskyella sp. nov., isolated from costal sediment.</title>
        <authorList>
            <person name="Gao C."/>
        </authorList>
    </citation>
    <scope>NUCLEOTIDE SEQUENCE [LARGE SCALE GENOMIC DNA]</scope>
    <source>
        <strain evidence="3 4">DF17</strain>
    </source>
</reference>
<dbReference type="Proteomes" id="UP000676776">
    <property type="component" value="Unassembled WGS sequence"/>
</dbReference>
<accession>A0ABS3SZV0</accession>
<protein>
    <submittedName>
        <fullName evidence="3">Heme-binding domain-containing protein</fullName>
    </submittedName>
</protein>
<comment type="caution">
    <text evidence="3">The sequence shown here is derived from an EMBL/GenBank/DDBJ whole genome shotgun (WGS) entry which is preliminary data.</text>
</comment>